<reference evidence="1" key="1">
    <citation type="submission" date="2020-03" db="EMBL/GenBank/DDBJ databases">
        <authorList>
            <person name="Weist P."/>
        </authorList>
    </citation>
    <scope>NUCLEOTIDE SEQUENCE</scope>
</reference>
<name>A0A9N7Z7N6_PLEPL</name>
<proteinExistence type="predicted"/>
<keyword evidence="2" id="KW-1185">Reference proteome</keyword>
<evidence type="ECO:0000313" key="1">
    <source>
        <dbReference type="EMBL" id="CAB1451724.1"/>
    </source>
</evidence>
<organism evidence="1 2">
    <name type="scientific">Pleuronectes platessa</name>
    <name type="common">European plaice</name>
    <dbReference type="NCBI Taxonomy" id="8262"/>
    <lineage>
        <taxon>Eukaryota</taxon>
        <taxon>Metazoa</taxon>
        <taxon>Chordata</taxon>
        <taxon>Craniata</taxon>
        <taxon>Vertebrata</taxon>
        <taxon>Euteleostomi</taxon>
        <taxon>Actinopterygii</taxon>
        <taxon>Neopterygii</taxon>
        <taxon>Teleostei</taxon>
        <taxon>Neoteleostei</taxon>
        <taxon>Acanthomorphata</taxon>
        <taxon>Carangaria</taxon>
        <taxon>Pleuronectiformes</taxon>
        <taxon>Pleuronectoidei</taxon>
        <taxon>Pleuronectidae</taxon>
        <taxon>Pleuronectes</taxon>
    </lineage>
</organism>
<comment type="caution">
    <text evidence="1">The sequence shown here is derived from an EMBL/GenBank/DDBJ whole genome shotgun (WGS) entry which is preliminary data.</text>
</comment>
<dbReference type="AlphaFoldDB" id="A0A9N7Z7N6"/>
<accession>A0A9N7Z7N6</accession>
<dbReference type="EMBL" id="CADEAL010004099">
    <property type="protein sequence ID" value="CAB1451724.1"/>
    <property type="molecule type" value="Genomic_DNA"/>
</dbReference>
<protein>
    <submittedName>
        <fullName evidence="1">Uncharacterized protein</fullName>
    </submittedName>
</protein>
<dbReference type="Proteomes" id="UP001153269">
    <property type="component" value="Unassembled WGS sequence"/>
</dbReference>
<sequence>MEEELDKHFKQLADQFHGPAPVKCRELAFEYAEKNNIPVPANWTEKQCAAVPAIPAAPAASSAPALPAASATLAPDVSPVTIKWSNAGVVDSDELCLPKAHCARLPHPPVGLVQCQCGDDDVMVSALTSTFAGPQQMCPVMSWLLCLGLWVSVTAIQLCQATFYDTIQQHHGTRPGRTTIHMIDSRAALSLVSSPLRHSANGKWRAAPARGISTSGARHTHVVLLLVHMSSADQQWAVLIAGGSLPLRWRARDL</sequence>
<evidence type="ECO:0000313" key="2">
    <source>
        <dbReference type="Proteomes" id="UP001153269"/>
    </source>
</evidence>
<gene>
    <name evidence="1" type="ORF">PLEPLA_LOCUS39450</name>
</gene>